<evidence type="ECO:0000259" key="2">
    <source>
        <dbReference type="Pfam" id="PF01471"/>
    </source>
</evidence>
<evidence type="ECO:0000256" key="1">
    <source>
        <dbReference type="SAM" id="SignalP"/>
    </source>
</evidence>
<gene>
    <name evidence="4" type="ORF">KRR39_22060</name>
</gene>
<dbReference type="InterPro" id="IPR002477">
    <property type="entry name" value="Peptidoglycan-bd-like"/>
</dbReference>
<evidence type="ECO:0000313" key="5">
    <source>
        <dbReference type="Proteomes" id="UP000683575"/>
    </source>
</evidence>
<feature type="domain" description="Peptidoglycan binding-like" evidence="2">
    <location>
        <begin position="322"/>
        <end position="377"/>
    </location>
</feature>
<evidence type="ECO:0000313" key="4">
    <source>
        <dbReference type="EMBL" id="QWZ08003.1"/>
    </source>
</evidence>
<keyword evidence="1" id="KW-0732">Signal</keyword>
<dbReference type="RefSeq" id="WP_216939513.1">
    <property type="nucleotide sequence ID" value="NZ_CP077062.1"/>
</dbReference>
<dbReference type="EMBL" id="CP077062">
    <property type="protein sequence ID" value="QWZ08003.1"/>
    <property type="molecule type" value="Genomic_DNA"/>
</dbReference>
<keyword evidence="5" id="KW-1185">Reference proteome</keyword>
<dbReference type="InterPro" id="IPR015020">
    <property type="entry name" value="Rv2525c-like_Glyco_Hydro-like"/>
</dbReference>
<name>A0A975Y020_9ACTN</name>
<feature type="chain" id="PRO_5037953383" evidence="1">
    <location>
        <begin position="38"/>
        <end position="452"/>
    </location>
</feature>
<organism evidence="4 5">
    <name type="scientific">Nocardioides panacis</name>
    <dbReference type="NCBI Taxonomy" id="2849501"/>
    <lineage>
        <taxon>Bacteria</taxon>
        <taxon>Bacillati</taxon>
        <taxon>Actinomycetota</taxon>
        <taxon>Actinomycetes</taxon>
        <taxon>Propionibacteriales</taxon>
        <taxon>Nocardioidaceae</taxon>
        <taxon>Nocardioides</taxon>
    </lineage>
</organism>
<feature type="domain" description="Rv2525c-like glycoside hydrolase-like" evidence="3">
    <location>
        <begin position="69"/>
        <end position="287"/>
    </location>
</feature>
<accession>A0A975Y020</accession>
<evidence type="ECO:0000259" key="3">
    <source>
        <dbReference type="Pfam" id="PF08924"/>
    </source>
</evidence>
<feature type="domain" description="Peptidoglycan binding-like" evidence="2">
    <location>
        <begin position="393"/>
        <end position="447"/>
    </location>
</feature>
<protein>
    <submittedName>
        <fullName evidence="4">DUF1906 domain-containing protein</fullName>
    </submittedName>
</protein>
<dbReference type="KEGG" id="nps:KRR39_22060"/>
<sequence length="452" mass="47685">MHRLSRSPRRPTARAIARTATAALACLATLAAGLVLAAPAQAGNRVTPGSFTGYGFDQCTAPTQKAMDAWLTGSPYWAVGIYVSGDSRACTSQPNLSPTWVGTQLANGWRLLPITLGPQASCTTRERYLRQVRINPSPTSSYAAARSQGRAEAAKTVGAAQALGISPGSTLWYDLEAFAITKTDCRESALTFLSGWTEQLHAQGYVSGVYSSAASGTKILDDARATRPGAYVMPDHLWVADWNGRADTGSSYLRSDGWAPHRRVHQYRGGHNETYGGVTINIDTNWVDVGRGSTVAAEPRHCAGAATYNFPRYPTRRAGHTGALVSAAQCLLKAKGYYTGPVDGTYDADVSAAARRYRAATRLPAGGTVGPRVWVALLSRGTTPLLKFGAASSAVRRVQRGLNAADAAGLPVTGVFEAATTAAVKTYQRGHGLAQTGVVTPAVWSRLVAGTP</sequence>
<dbReference type="AlphaFoldDB" id="A0A975Y020"/>
<feature type="signal peptide" evidence="1">
    <location>
        <begin position="1"/>
        <end position="37"/>
    </location>
</feature>
<reference evidence="4" key="1">
    <citation type="submission" date="2021-06" db="EMBL/GenBank/DDBJ databases">
        <title>Complete genome sequence of Nocardioides sp. G188.</title>
        <authorList>
            <person name="Im W.-T."/>
        </authorList>
    </citation>
    <scope>NUCLEOTIDE SEQUENCE</scope>
    <source>
        <strain evidence="4">G188</strain>
    </source>
</reference>
<dbReference type="Proteomes" id="UP000683575">
    <property type="component" value="Chromosome"/>
</dbReference>
<proteinExistence type="predicted"/>
<dbReference type="CDD" id="cd06418">
    <property type="entry name" value="GH25_BacA-like"/>
    <property type="match status" value="1"/>
</dbReference>
<dbReference type="Pfam" id="PF08924">
    <property type="entry name" value="Rv2525c_GlyHyd-like"/>
    <property type="match status" value="1"/>
</dbReference>
<dbReference type="Pfam" id="PF01471">
    <property type="entry name" value="PG_binding_1"/>
    <property type="match status" value="2"/>
</dbReference>